<dbReference type="AlphaFoldDB" id="A0AAD8YED5"/>
<feature type="signal peptide" evidence="2">
    <location>
        <begin position="1"/>
        <end position="22"/>
    </location>
</feature>
<proteinExistence type="predicted"/>
<comment type="caution">
    <text evidence="3">The sequence shown here is derived from an EMBL/GenBank/DDBJ whole genome shotgun (WGS) entry which is preliminary data.</text>
</comment>
<dbReference type="Proteomes" id="UP001224775">
    <property type="component" value="Unassembled WGS sequence"/>
</dbReference>
<feature type="compositionally biased region" description="Polar residues" evidence="1">
    <location>
        <begin position="539"/>
        <end position="549"/>
    </location>
</feature>
<feature type="region of interest" description="Disordered" evidence="1">
    <location>
        <begin position="464"/>
        <end position="594"/>
    </location>
</feature>
<protein>
    <recommendedName>
        <fullName evidence="5">Calmodulin</fullName>
    </recommendedName>
</protein>
<sequence length="781" mass="83556">MTRIASLLSRLLLVTPAMAVAAVDDYSGSISTHHSNNRSLQITPNAAITEDQYQTCLNDALTADQNGDYELSASEFIRFVTFNSAVYGYTWGYAAGQTSFDQMPLNFPMLFYTQACLCSQEAESSGCCSAERAHVNIFTGPKYGSGVTEKQDIYMREFCTEAFHSYAVTLTPTPMPTPLPMTPAPTPSPVEEDTPSPTTPSPTPISTPDSTIATSQPTPPPTRTTPQPTTTQPTPSGTTSLLPVTVQYGISSDCGVTAYDVMTANGNTIKAGLEAATEITVIEVLNTTSWPWAKSGSSPFRVANMPKKVGLEKNKVVEPAKSEGGEDEVVELPHLIRYNELVPVGKRNGDDNVGGGVTYMLLNQQPRRQRLLKKGGLSILDHRQQQQLQLSRGTNSRRNLVYYTSDNVEITDVEDSNNDQACPPGLNCMIVSSVVRVTLEPGDDPEIVGEMIEEGLQKSYQDGSFFQGIPEDTVLCPPEPSAMPSSSPSSSPTIASDGTAEPTPSPTPSVVDTPTAAPTSASSSASPSSIASGTPVPSAPSTPITTGGNETMAPSMMPSPSTNSSSMSPSSMASDEAVVPSAMPSSPSVSSTTSPSAAATLQQLLITINYDIENQCGLDAEKVMNEDGNTLKSGLIAATTTVSIDTLNMTFPREGEERQRNMRGVQDNYDRDLVYIDVGPDPNNRVYYTDEYPVIIERILDIETGCESGTNCLLIISTVTVLMEPFDNENDVKKAVTEGISQSFRDGSFNSAIPSDTVICPTRGGIKFLPPEPARLRARKR</sequence>
<feature type="compositionally biased region" description="Low complexity" evidence="1">
    <location>
        <begin position="551"/>
        <end position="594"/>
    </location>
</feature>
<feature type="compositionally biased region" description="Pro residues" evidence="1">
    <location>
        <begin position="174"/>
        <end position="188"/>
    </location>
</feature>
<organism evidence="3 4">
    <name type="scientific">Skeletonema marinoi</name>
    <dbReference type="NCBI Taxonomy" id="267567"/>
    <lineage>
        <taxon>Eukaryota</taxon>
        <taxon>Sar</taxon>
        <taxon>Stramenopiles</taxon>
        <taxon>Ochrophyta</taxon>
        <taxon>Bacillariophyta</taxon>
        <taxon>Coscinodiscophyceae</taxon>
        <taxon>Thalassiosirophycidae</taxon>
        <taxon>Thalassiosirales</taxon>
        <taxon>Skeletonemataceae</taxon>
        <taxon>Skeletonema</taxon>
        <taxon>Skeletonema marinoi-dohrnii complex</taxon>
    </lineage>
</organism>
<feature type="chain" id="PRO_5042246944" description="Calmodulin" evidence="2">
    <location>
        <begin position="23"/>
        <end position="781"/>
    </location>
</feature>
<feature type="compositionally biased region" description="Low complexity" evidence="1">
    <location>
        <begin position="206"/>
        <end position="216"/>
    </location>
</feature>
<keyword evidence="2" id="KW-0732">Signal</keyword>
<evidence type="ECO:0000256" key="2">
    <source>
        <dbReference type="SAM" id="SignalP"/>
    </source>
</evidence>
<dbReference type="EMBL" id="JATAAI010000007">
    <property type="protein sequence ID" value="KAK1744647.1"/>
    <property type="molecule type" value="Genomic_DNA"/>
</dbReference>
<evidence type="ECO:0000313" key="4">
    <source>
        <dbReference type="Proteomes" id="UP001224775"/>
    </source>
</evidence>
<keyword evidence="4" id="KW-1185">Reference proteome</keyword>
<feature type="compositionally biased region" description="Low complexity" evidence="1">
    <location>
        <begin position="508"/>
        <end position="535"/>
    </location>
</feature>
<accession>A0AAD8YED5</accession>
<dbReference type="PRINTS" id="PR01217">
    <property type="entry name" value="PRICHEXTENSN"/>
</dbReference>
<feature type="compositionally biased region" description="Low complexity" evidence="1">
    <location>
        <begin position="482"/>
        <end position="492"/>
    </location>
</feature>
<feature type="region of interest" description="Disordered" evidence="1">
    <location>
        <begin position="174"/>
        <end position="241"/>
    </location>
</feature>
<evidence type="ECO:0000313" key="3">
    <source>
        <dbReference type="EMBL" id="KAK1744647.1"/>
    </source>
</evidence>
<feature type="compositionally biased region" description="Low complexity" evidence="1">
    <location>
        <begin position="224"/>
        <end position="240"/>
    </location>
</feature>
<gene>
    <name evidence="3" type="ORF">QTG54_005180</name>
</gene>
<evidence type="ECO:0000256" key="1">
    <source>
        <dbReference type="SAM" id="MobiDB-lite"/>
    </source>
</evidence>
<name>A0AAD8YED5_9STRA</name>
<reference evidence="3" key="1">
    <citation type="submission" date="2023-06" db="EMBL/GenBank/DDBJ databases">
        <title>Survivors Of The Sea: Transcriptome response of Skeletonema marinoi to long-term dormancy.</title>
        <authorList>
            <person name="Pinder M.I.M."/>
            <person name="Kourtchenko O."/>
            <person name="Robertson E.K."/>
            <person name="Larsson T."/>
            <person name="Maumus F."/>
            <person name="Osuna-Cruz C.M."/>
            <person name="Vancaester E."/>
            <person name="Stenow R."/>
            <person name="Vandepoele K."/>
            <person name="Ploug H."/>
            <person name="Bruchert V."/>
            <person name="Godhe A."/>
            <person name="Topel M."/>
        </authorList>
    </citation>
    <scope>NUCLEOTIDE SEQUENCE</scope>
    <source>
        <strain evidence="3">R05AC</strain>
    </source>
</reference>
<evidence type="ECO:0008006" key="5">
    <source>
        <dbReference type="Google" id="ProtNLM"/>
    </source>
</evidence>